<organism evidence="2 3">
    <name type="scientific">Artemisia annua</name>
    <name type="common">Sweet wormwood</name>
    <dbReference type="NCBI Taxonomy" id="35608"/>
    <lineage>
        <taxon>Eukaryota</taxon>
        <taxon>Viridiplantae</taxon>
        <taxon>Streptophyta</taxon>
        <taxon>Embryophyta</taxon>
        <taxon>Tracheophyta</taxon>
        <taxon>Spermatophyta</taxon>
        <taxon>Magnoliopsida</taxon>
        <taxon>eudicotyledons</taxon>
        <taxon>Gunneridae</taxon>
        <taxon>Pentapetalae</taxon>
        <taxon>asterids</taxon>
        <taxon>campanulids</taxon>
        <taxon>Asterales</taxon>
        <taxon>Asteraceae</taxon>
        <taxon>Asteroideae</taxon>
        <taxon>Anthemideae</taxon>
        <taxon>Artemisiinae</taxon>
        <taxon>Artemisia</taxon>
    </lineage>
</organism>
<sequence>MKNKDADDTVMKQYMTDTETEEEDDETPTPKPSKKRFSETEEKVSDSDVNDAMKNVSSIPFLSETSKATKSKDKKKKMSVAERIAALQKKEKKLRKKLERKAKKAARKEEERKAVEAEEARKAVEAEKARRAAEAEEARKAAEAEEARKAAEAEEARKAAEEEAKNMVARRKKKQKFTVDESPKRVTRSTPKTTEESEEDREKEKSDEDEKEITDNEEEVIPQKHTRASPKKPEKNETKTVYRTFRTRSSPKPLSDAISNLSNERKRCLKEMGFETMINFPLNELPGSLGFYVVENFHPKRMELRLERGSIKVTRQKVHDMLGVPMGSRKLNEMEPREWDDEFITRWEQQYYKLGKKEKATPALIAKEINRTSNADFMFKINFLMLFASTMGTLDSGEKCPYNVLRNVKEDDDIADIDWCGYILDCLEGSKHNWKDVKKSGNYYYGPLTLLNLLYLDSTHFPELQVMCHRPAVRSWNTAMMKQRIELEKKQKCFGKLEHHGEFNQEEDQSDCINLYQGADVYFEEEIKDETSPATKEDYYRLVESSLEKNSKERKEMLETLVEGCTKYNEDIMMYKLSKRYMKMFNVKDLLIPESALDGDSDNENEDNSDNDEEENVEYENEEPEDEKSENEEMEYEMLDSEKQVDDEMGDENVDKMQEDLENVDVSVDDAMAENVEKQNEAAVNEPSVDKIGVDEPKVQEVELVDEPAVDEPAVEEPSVKEPAIDELAVEEPAVKEPKKQEPKEQKTQVHTPQLKLDSQEEEFWKDFQTPEIIKPSEEPKKPSQEDDFWDTHISSGENINETIISEATEKSSPLKSMEPGPKTYVESLTTQATQKAAKNSKRKTVETRLMQKVTTQSTRASYTPPSFSLGMGLSQLDTTTDANIKTQSTEENKEVEEEITEKRVRKPSRFLVSPYMNKKTDVRKATHPNEMMVTDELFSMMGDPMEFVFETDCGAVTIRDNMQTLAPTLMIEANVIDSFAAVLNYEEKKNNKGVRMKHYFHTAMIVSI</sequence>
<accession>A0A2U1Q3Y5</accession>
<feature type="compositionally biased region" description="Acidic residues" evidence="1">
    <location>
        <begin position="18"/>
        <end position="27"/>
    </location>
</feature>
<feature type="compositionally biased region" description="Polar residues" evidence="1">
    <location>
        <begin position="793"/>
        <end position="815"/>
    </location>
</feature>
<comment type="caution">
    <text evidence="2">The sequence shown here is derived from an EMBL/GenBank/DDBJ whole genome shotgun (WGS) entry which is preliminary data.</text>
</comment>
<protein>
    <recommendedName>
        <fullName evidence="4">Ulp1 protease family, C-terminal catalytic domain-containing protein</fullName>
    </recommendedName>
</protein>
<dbReference type="OrthoDB" id="679318at2759"/>
<feature type="compositionally biased region" description="Acidic residues" evidence="1">
    <location>
        <begin position="706"/>
        <end position="715"/>
    </location>
</feature>
<feature type="compositionally biased region" description="Basic and acidic residues" evidence="1">
    <location>
        <begin position="775"/>
        <end position="785"/>
    </location>
</feature>
<dbReference type="Proteomes" id="UP000245207">
    <property type="component" value="Unassembled WGS sequence"/>
</dbReference>
<reference evidence="2 3" key="1">
    <citation type="journal article" date="2018" name="Mol. Plant">
        <title>The genome of Artemisia annua provides insight into the evolution of Asteraceae family and artemisinin biosynthesis.</title>
        <authorList>
            <person name="Shen Q."/>
            <person name="Zhang L."/>
            <person name="Liao Z."/>
            <person name="Wang S."/>
            <person name="Yan T."/>
            <person name="Shi P."/>
            <person name="Liu M."/>
            <person name="Fu X."/>
            <person name="Pan Q."/>
            <person name="Wang Y."/>
            <person name="Lv Z."/>
            <person name="Lu X."/>
            <person name="Zhang F."/>
            <person name="Jiang W."/>
            <person name="Ma Y."/>
            <person name="Chen M."/>
            <person name="Hao X."/>
            <person name="Li L."/>
            <person name="Tang Y."/>
            <person name="Lv G."/>
            <person name="Zhou Y."/>
            <person name="Sun X."/>
            <person name="Brodelius P.E."/>
            <person name="Rose J.K.C."/>
            <person name="Tang K."/>
        </authorList>
    </citation>
    <scope>NUCLEOTIDE SEQUENCE [LARGE SCALE GENOMIC DNA]</scope>
    <source>
        <strain evidence="3">cv. Huhao1</strain>
        <tissue evidence="2">Leaf</tissue>
    </source>
</reference>
<dbReference type="AlphaFoldDB" id="A0A2U1Q3Y5"/>
<feature type="compositionally biased region" description="Basic residues" evidence="1">
    <location>
        <begin position="90"/>
        <end position="106"/>
    </location>
</feature>
<feature type="compositionally biased region" description="Polar residues" evidence="1">
    <location>
        <begin position="55"/>
        <end position="64"/>
    </location>
</feature>
<dbReference type="PANTHER" id="PTHR34835">
    <property type="entry name" value="OS07G0283600 PROTEIN-RELATED"/>
    <property type="match status" value="1"/>
</dbReference>
<feature type="region of interest" description="Disordered" evidence="1">
    <location>
        <begin position="706"/>
        <end position="820"/>
    </location>
</feature>
<feature type="compositionally biased region" description="Basic and acidic residues" evidence="1">
    <location>
        <begin position="107"/>
        <end position="165"/>
    </location>
</feature>
<evidence type="ECO:0000256" key="1">
    <source>
        <dbReference type="SAM" id="MobiDB-lite"/>
    </source>
</evidence>
<feature type="region of interest" description="Disordered" evidence="1">
    <location>
        <begin position="595"/>
        <end position="660"/>
    </location>
</feature>
<gene>
    <name evidence="2" type="ORF">CTI12_AA022360</name>
</gene>
<feature type="compositionally biased region" description="Basic and acidic residues" evidence="1">
    <location>
        <begin position="1"/>
        <end position="10"/>
    </location>
</feature>
<dbReference type="EMBL" id="PKPP01000440">
    <property type="protein sequence ID" value="PWA92731.1"/>
    <property type="molecule type" value="Genomic_DNA"/>
</dbReference>
<evidence type="ECO:0000313" key="3">
    <source>
        <dbReference type="Proteomes" id="UP000245207"/>
    </source>
</evidence>
<keyword evidence="3" id="KW-1185">Reference proteome</keyword>
<feature type="compositionally biased region" description="Basic and acidic residues" evidence="1">
    <location>
        <begin position="733"/>
        <end position="748"/>
    </location>
</feature>
<name>A0A2U1Q3Y5_ARTAN</name>
<feature type="compositionally biased region" description="Acidic residues" evidence="1">
    <location>
        <begin position="209"/>
        <end position="220"/>
    </location>
</feature>
<evidence type="ECO:0000313" key="2">
    <source>
        <dbReference type="EMBL" id="PWA92731.1"/>
    </source>
</evidence>
<feature type="compositionally biased region" description="Basic and acidic residues" evidence="1">
    <location>
        <begin position="36"/>
        <end position="46"/>
    </location>
</feature>
<feature type="region of interest" description="Disordered" evidence="1">
    <location>
        <begin position="1"/>
        <end position="238"/>
    </location>
</feature>
<feature type="compositionally biased region" description="Acidic residues" evidence="1">
    <location>
        <begin position="597"/>
        <end position="639"/>
    </location>
</feature>
<evidence type="ECO:0008006" key="4">
    <source>
        <dbReference type="Google" id="ProtNLM"/>
    </source>
</evidence>
<dbReference type="PANTHER" id="PTHR34835:SF90">
    <property type="entry name" value="AMINOTRANSFERASE-LIKE PLANT MOBILE DOMAIN-CONTAINING PROTEIN"/>
    <property type="match status" value="1"/>
</dbReference>
<proteinExistence type="predicted"/>